<evidence type="ECO:0000313" key="1">
    <source>
        <dbReference type="EMBL" id="GBP61794.1"/>
    </source>
</evidence>
<reference evidence="1 2" key="1">
    <citation type="journal article" date="2019" name="Commun. Biol.">
        <title>The bagworm genome reveals a unique fibroin gene that provides high tensile strength.</title>
        <authorList>
            <person name="Kono N."/>
            <person name="Nakamura H."/>
            <person name="Ohtoshi R."/>
            <person name="Tomita M."/>
            <person name="Numata K."/>
            <person name="Arakawa K."/>
        </authorList>
    </citation>
    <scope>NUCLEOTIDE SEQUENCE [LARGE SCALE GENOMIC DNA]</scope>
</reference>
<dbReference type="EMBL" id="BGZK01000823">
    <property type="protein sequence ID" value="GBP61794.1"/>
    <property type="molecule type" value="Genomic_DNA"/>
</dbReference>
<name>A0A4C1XH60_EUMVA</name>
<accession>A0A4C1XH60</accession>
<proteinExistence type="predicted"/>
<gene>
    <name evidence="1" type="ORF">EVAR_88717_1</name>
</gene>
<dbReference type="Proteomes" id="UP000299102">
    <property type="component" value="Unassembled WGS sequence"/>
</dbReference>
<keyword evidence="2" id="KW-1185">Reference proteome</keyword>
<protein>
    <submittedName>
        <fullName evidence="1">Uncharacterized protein</fullName>
    </submittedName>
</protein>
<sequence length="107" mass="11375">MRLSSEWNRNEHTTGQSALLITTITSTGAGNQSSGPLTHANDAIDNEIIMGTVLKVIVFRAMTQHSKPLDSRCPKTSTAVVGPVGRTARASSVDPYNVLRPADEGQA</sequence>
<organism evidence="1 2">
    <name type="scientific">Eumeta variegata</name>
    <name type="common">Bagworm moth</name>
    <name type="synonym">Eumeta japonica</name>
    <dbReference type="NCBI Taxonomy" id="151549"/>
    <lineage>
        <taxon>Eukaryota</taxon>
        <taxon>Metazoa</taxon>
        <taxon>Ecdysozoa</taxon>
        <taxon>Arthropoda</taxon>
        <taxon>Hexapoda</taxon>
        <taxon>Insecta</taxon>
        <taxon>Pterygota</taxon>
        <taxon>Neoptera</taxon>
        <taxon>Endopterygota</taxon>
        <taxon>Lepidoptera</taxon>
        <taxon>Glossata</taxon>
        <taxon>Ditrysia</taxon>
        <taxon>Tineoidea</taxon>
        <taxon>Psychidae</taxon>
        <taxon>Oiketicinae</taxon>
        <taxon>Eumeta</taxon>
    </lineage>
</organism>
<dbReference type="AlphaFoldDB" id="A0A4C1XH60"/>
<comment type="caution">
    <text evidence="1">The sequence shown here is derived from an EMBL/GenBank/DDBJ whole genome shotgun (WGS) entry which is preliminary data.</text>
</comment>
<evidence type="ECO:0000313" key="2">
    <source>
        <dbReference type="Proteomes" id="UP000299102"/>
    </source>
</evidence>